<dbReference type="Proteomes" id="UP000308197">
    <property type="component" value="Unassembled WGS sequence"/>
</dbReference>
<dbReference type="PANTHER" id="PTHR33099:SF7">
    <property type="entry name" value="MYND-TYPE DOMAIN-CONTAINING PROTEIN"/>
    <property type="match status" value="1"/>
</dbReference>
<dbReference type="EMBL" id="ML211334">
    <property type="protein sequence ID" value="TFK84203.1"/>
    <property type="molecule type" value="Genomic_DNA"/>
</dbReference>
<dbReference type="Gene3D" id="2.60.120.620">
    <property type="entry name" value="q2cbj1_9rhob like domain"/>
    <property type="match status" value="1"/>
</dbReference>
<organism evidence="2 3">
    <name type="scientific">Polyporus arcularius HHB13444</name>
    <dbReference type="NCBI Taxonomy" id="1314778"/>
    <lineage>
        <taxon>Eukaryota</taxon>
        <taxon>Fungi</taxon>
        <taxon>Dikarya</taxon>
        <taxon>Basidiomycota</taxon>
        <taxon>Agaricomycotina</taxon>
        <taxon>Agaricomycetes</taxon>
        <taxon>Polyporales</taxon>
        <taxon>Polyporaceae</taxon>
        <taxon>Polyporus</taxon>
    </lineage>
</organism>
<dbReference type="PANTHER" id="PTHR33099">
    <property type="entry name" value="FE2OG DIOXYGENASE DOMAIN-CONTAINING PROTEIN"/>
    <property type="match status" value="1"/>
</dbReference>
<feature type="compositionally biased region" description="Acidic residues" evidence="1">
    <location>
        <begin position="57"/>
        <end position="68"/>
    </location>
</feature>
<evidence type="ECO:0000256" key="1">
    <source>
        <dbReference type="SAM" id="MobiDB-lite"/>
    </source>
</evidence>
<name>A0A5C3PEC2_9APHY</name>
<gene>
    <name evidence="2" type="ORF">K466DRAFT_665315</name>
</gene>
<evidence type="ECO:0000313" key="3">
    <source>
        <dbReference type="Proteomes" id="UP000308197"/>
    </source>
</evidence>
<proteinExistence type="predicted"/>
<dbReference type="AlphaFoldDB" id="A0A5C3PEC2"/>
<feature type="compositionally biased region" description="Polar residues" evidence="1">
    <location>
        <begin position="1201"/>
        <end position="1220"/>
    </location>
</feature>
<dbReference type="InParanoid" id="A0A5C3PEC2"/>
<sequence length="1240" mass="135148">MSTMNSTGGNAGGASLEHPQLPPTTQSSHKNSANGIARDVLHSAAENELCHDREEDKEAGEEDEDEDLCEDVRGELADILSSDLEFTGAFSFNRAYPAAPNPSLNIDGLGTVGLPLSIRDAAAIKQCAEQAPFGKADRTIVDKSVRDTWEIDATKVHFMNAAWAPFMAQTVRDVCEVLGVNFQASQPRCELYKLLLYETGSHFLPHVDTEKVNGMFATIVVVLPSWFAGGAVRVAHGELSETYDNSANSLTTTSVLAWYTDVEHEVKHITAGYRLALSFNLIHTTSALRPALSPQNGVAARLRQVLLSWKEGESQDEAPAKLIYLLDHKYSQAALRGSALKGVDAHLVALLDNIGRPHGFRLGLASLTCTERGSGNDYGGGCGYGRRGRYGRYGWGYSEDEDEDEDDVSMGEVEDTEISIKHLVDLDGKLIREDLDYELETEVIPDEVVEAITSGAYDEQEYEGYMGNYGGSLERFYRRTVLVIWPQWANFDIMHGANGLSYACDKLRTSTSLRPTPEESELANLVLTRASASSCTAIITSLCRVALTWRNLSLWKQAVHRCDATRSIAAFGGGSHIHRAVATFGFQEVKPHLEQALERDPSNVGALQFLDSFEEWVAKQQLPPSMGLTTEWIAAQRTKRFGALKKPPKDEHKPLTALAIKCGGVDFLERNVLPLIETEADSAVLLEYAVYLYREQAVPEETRARMARDLLLASILKLDIYSVSAPTQPASAYSYLRPQLEESKQLERIKPFVKACFDLKCEDLFSKVVSKVVDGASIAKDVLDRRVTQIFLPLIVYAGPMAIGSAVPEMHKLCCLAATQWLSAVTANPRTITATDISSVMQAMVSGGQPGVILTELLPKLETIALDNTLLRTLVQELHTRRAVLDPAGQNIQTVITRLLKRWASTITLASPTYGAYYGAAHAGRSKPTIDALEFCFSVNTPDACTFILTRLLNPPKLDGKYVQEQLAPLVPELRAFLVKHRQPLTSPAFAPVFRSIMQLWVQKVMGTRPPDTASAYIQHLQKWGCNCDVCKAVRHFLTSSPNEAQTWARIGAPKRKHVETFLQTYARTIATWAMIKSVPQGLTVTKSKVLLEPSRYAHHQSEGLKLLRSLSTNSSELQGILGSQYARIVALLQGHTPPANASAAAASGSNTNRAIASSTGVARPLAPNGSARAPAVAPTPLTPHPGTIPLVAGASRPHVQASQGTQAMSGAGASSSTDQGPPAKRRKTAYDAGEVIDLT</sequence>
<accession>A0A5C3PEC2</accession>
<keyword evidence="3" id="KW-1185">Reference proteome</keyword>
<feature type="region of interest" description="Disordered" evidence="1">
    <location>
        <begin position="1162"/>
        <end position="1240"/>
    </location>
</feature>
<protein>
    <submittedName>
        <fullName evidence="2">Uncharacterized protein</fullName>
    </submittedName>
</protein>
<evidence type="ECO:0000313" key="2">
    <source>
        <dbReference type="EMBL" id="TFK84203.1"/>
    </source>
</evidence>
<feature type="compositionally biased region" description="Polar residues" evidence="1">
    <location>
        <begin position="23"/>
        <end position="34"/>
    </location>
</feature>
<reference evidence="2 3" key="1">
    <citation type="journal article" date="2019" name="Nat. Ecol. Evol.">
        <title>Megaphylogeny resolves global patterns of mushroom evolution.</title>
        <authorList>
            <person name="Varga T."/>
            <person name="Krizsan K."/>
            <person name="Foldi C."/>
            <person name="Dima B."/>
            <person name="Sanchez-Garcia M."/>
            <person name="Sanchez-Ramirez S."/>
            <person name="Szollosi G.J."/>
            <person name="Szarkandi J.G."/>
            <person name="Papp V."/>
            <person name="Albert L."/>
            <person name="Andreopoulos W."/>
            <person name="Angelini C."/>
            <person name="Antonin V."/>
            <person name="Barry K.W."/>
            <person name="Bougher N.L."/>
            <person name="Buchanan P."/>
            <person name="Buyck B."/>
            <person name="Bense V."/>
            <person name="Catcheside P."/>
            <person name="Chovatia M."/>
            <person name="Cooper J."/>
            <person name="Damon W."/>
            <person name="Desjardin D."/>
            <person name="Finy P."/>
            <person name="Geml J."/>
            <person name="Haridas S."/>
            <person name="Hughes K."/>
            <person name="Justo A."/>
            <person name="Karasinski D."/>
            <person name="Kautmanova I."/>
            <person name="Kiss B."/>
            <person name="Kocsube S."/>
            <person name="Kotiranta H."/>
            <person name="LaButti K.M."/>
            <person name="Lechner B.E."/>
            <person name="Liimatainen K."/>
            <person name="Lipzen A."/>
            <person name="Lukacs Z."/>
            <person name="Mihaltcheva S."/>
            <person name="Morgado L.N."/>
            <person name="Niskanen T."/>
            <person name="Noordeloos M.E."/>
            <person name="Ohm R.A."/>
            <person name="Ortiz-Santana B."/>
            <person name="Ovrebo C."/>
            <person name="Racz N."/>
            <person name="Riley R."/>
            <person name="Savchenko A."/>
            <person name="Shiryaev A."/>
            <person name="Soop K."/>
            <person name="Spirin V."/>
            <person name="Szebenyi C."/>
            <person name="Tomsovsky M."/>
            <person name="Tulloss R.E."/>
            <person name="Uehling J."/>
            <person name="Grigoriev I.V."/>
            <person name="Vagvolgyi C."/>
            <person name="Papp T."/>
            <person name="Martin F.M."/>
            <person name="Miettinen O."/>
            <person name="Hibbett D.S."/>
            <person name="Nagy L.G."/>
        </authorList>
    </citation>
    <scope>NUCLEOTIDE SEQUENCE [LARGE SCALE GENOMIC DNA]</scope>
    <source>
        <strain evidence="2 3">HHB13444</strain>
    </source>
</reference>
<feature type="region of interest" description="Disordered" evidence="1">
    <location>
        <begin position="1"/>
        <end position="68"/>
    </location>
</feature>